<keyword evidence="5" id="KW-1185">Reference proteome</keyword>
<evidence type="ECO:0000256" key="3">
    <source>
        <dbReference type="SAM" id="SignalP"/>
    </source>
</evidence>
<evidence type="ECO:0008006" key="6">
    <source>
        <dbReference type="Google" id="ProtNLM"/>
    </source>
</evidence>
<feature type="repeat" description="ANK" evidence="1">
    <location>
        <begin position="29"/>
        <end position="61"/>
    </location>
</feature>
<name>A0AB34JB09_PRYPA</name>
<evidence type="ECO:0000256" key="1">
    <source>
        <dbReference type="PROSITE-ProRule" id="PRU00023"/>
    </source>
</evidence>
<gene>
    <name evidence="4" type="ORF">AB1Y20_003146</name>
</gene>
<evidence type="ECO:0000313" key="4">
    <source>
        <dbReference type="EMBL" id="KAL1518869.1"/>
    </source>
</evidence>
<protein>
    <recommendedName>
        <fullName evidence="6">Ankyrin repeat domain-containing protein</fullName>
    </recommendedName>
</protein>
<sequence length="244" mass="25912">MVVLLAIVTVASRAATRDRVGPTVATELVASTEIHSAAEAGDERAVLRLLTAGVDANAQDADHYTPLHLAAGMGHEGVVDAMCKHPGIAVGAVDENGETPLHLAAQLGHRAVAQLLLDAGADINTPSSSGYTPLHMAAEKGHTELIQFLIDRGADVHASTRRQATPLHWAAYNGHAKAFLLLLNHGASLHARDLDGDTPMTLLQGSGDEMMLRELSHWVTQEKLRREVGNPSGRTHEGSFSPYD</sequence>
<dbReference type="InterPro" id="IPR039323">
    <property type="entry name" value="ANKRD_45/46/60"/>
</dbReference>
<accession>A0AB34JB09</accession>
<feature type="repeat" description="ANK" evidence="1">
    <location>
        <begin position="162"/>
        <end position="194"/>
    </location>
</feature>
<feature type="repeat" description="ANK" evidence="1">
    <location>
        <begin position="96"/>
        <end position="128"/>
    </location>
</feature>
<proteinExistence type="predicted"/>
<dbReference type="Proteomes" id="UP001515480">
    <property type="component" value="Unassembled WGS sequence"/>
</dbReference>
<dbReference type="PANTHER" id="PTHR22677">
    <property type="entry name" value="ANKYRIN REPEAT DOMAIN-CONTAINING PROTEIN 60"/>
    <property type="match status" value="1"/>
</dbReference>
<keyword evidence="3" id="KW-0732">Signal</keyword>
<keyword evidence="1" id="KW-0040">ANK repeat</keyword>
<feature type="signal peptide" evidence="3">
    <location>
        <begin position="1"/>
        <end position="16"/>
    </location>
</feature>
<organism evidence="4 5">
    <name type="scientific">Prymnesium parvum</name>
    <name type="common">Toxic golden alga</name>
    <dbReference type="NCBI Taxonomy" id="97485"/>
    <lineage>
        <taxon>Eukaryota</taxon>
        <taxon>Haptista</taxon>
        <taxon>Haptophyta</taxon>
        <taxon>Prymnesiophyceae</taxon>
        <taxon>Prymnesiales</taxon>
        <taxon>Prymnesiaceae</taxon>
        <taxon>Prymnesium</taxon>
    </lineage>
</organism>
<dbReference type="EMBL" id="JBGBPQ010000010">
    <property type="protein sequence ID" value="KAL1518869.1"/>
    <property type="molecule type" value="Genomic_DNA"/>
</dbReference>
<evidence type="ECO:0000256" key="2">
    <source>
        <dbReference type="SAM" id="MobiDB-lite"/>
    </source>
</evidence>
<dbReference type="AlphaFoldDB" id="A0AB34JB09"/>
<feature type="region of interest" description="Disordered" evidence="2">
    <location>
        <begin position="224"/>
        <end position="244"/>
    </location>
</feature>
<evidence type="ECO:0000313" key="5">
    <source>
        <dbReference type="Proteomes" id="UP001515480"/>
    </source>
</evidence>
<dbReference type="PROSITE" id="PS50297">
    <property type="entry name" value="ANK_REP_REGION"/>
    <property type="match status" value="4"/>
</dbReference>
<dbReference type="InterPro" id="IPR036770">
    <property type="entry name" value="Ankyrin_rpt-contain_sf"/>
</dbReference>
<dbReference type="SUPFAM" id="SSF48403">
    <property type="entry name" value="Ankyrin repeat"/>
    <property type="match status" value="1"/>
</dbReference>
<dbReference type="PROSITE" id="PS50088">
    <property type="entry name" value="ANK_REPEAT"/>
    <property type="match status" value="4"/>
</dbReference>
<feature type="chain" id="PRO_5044220113" description="Ankyrin repeat domain-containing protein" evidence="3">
    <location>
        <begin position="17"/>
        <end position="244"/>
    </location>
</feature>
<feature type="repeat" description="ANK" evidence="1">
    <location>
        <begin position="129"/>
        <end position="161"/>
    </location>
</feature>
<dbReference type="PANTHER" id="PTHR22677:SF4">
    <property type="entry name" value="USHER SYNDROME TYPE-1G PROTEIN-LIKE PROTEIN"/>
    <property type="match status" value="1"/>
</dbReference>
<dbReference type="InterPro" id="IPR002110">
    <property type="entry name" value="Ankyrin_rpt"/>
</dbReference>
<dbReference type="Pfam" id="PF12796">
    <property type="entry name" value="Ank_2"/>
    <property type="match status" value="2"/>
</dbReference>
<reference evidence="4 5" key="1">
    <citation type="journal article" date="2024" name="Science">
        <title>Giant polyketide synthase enzymes in the biosynthesis of giant marine polyether toxins.</title>
        <authorList>
            <person name="Fallon T.R."/>
            <person name="Shende V.V."/>
            <person name="Wierzbicki I.H."/>
            <person name="Pendleton A.L."/>
            <person name="Watervoot N.F."/>
            <person name="Auber R.P."/>
            <person name="Gonzalez D.J."/>
            <person name="Wisecaver J.H."/>
            <person name="Moore B.S."/>
        </authorList>
    </citation>
    <scope>NUCLEOTIDE SEQUENCE [LARGE SCALE GENOMIC DNA]</scope>
    <source>
        <strain evidence="4 5">12B1</strain>
    </source>
</reference>
<dbReference type="SMART" id="SM00248">
    <property type="entry name" value="ANK"/>
    <property type="match status" value="5"/>
</dbReference>
<dbReference type="PRINTS" id="PR01415">
    <property type="entry name" value="ANKYRIN"/>
</dbReference>
<comment type="caution">
    <text evidence="4">The sequence shown here is derived from an EMBL/GenBank/DDBJ whole genome shotgun (WGS) entry which is preliminary data.</text>
</comment>
<dbReference type="Gene3D" id="1.25.40.20">
    <property type="entry name" value="Ankyrin repeat-containing domain"/>
    <property type="match status" value="3"/>
</dbReference>